<comment type="subcellular location">
    <subcellularLocation>
        <location evidence="1">Membrane</location>
        <topology evidence="1">Multi-pass membrane protein</topology>
    </subcellularLocation>
</comment>
<dbReference type="AlphaFoldDB" id="A0A3E2U4Z7"/>
<evidence type="ECO:0000256" key="4">
    <source>
        <dbReference type="ARBA" id="ARBA00023136"/>
    </source>
</evidence>
<dbReference type="GO" id="GO:0016020">
    <property type="term" value="C:membrane"/>
    <property type="evidence" value="ECO:0007669"/>
    <property type="project" value="UniProtKB-SubCell"/>
</dbReference>
<organism evidence="6 7">
    <name type="scientific">Faecalibacterium prausnitzii</name>
    <dbReference type="NCBI Taxonomy" id="853"/>
    <lineage>
        <taxon>Bacteria</taxon>
        <taxon>Bacillati</taxon>
        <taxon>Bacillota</taxon>
        <taxon>Clostridia</taxon>
        <taxon>Eubacteriales</taxon>
        <taxon>Oscillospiraceae</taxon>
        <taxon>Faecalibacterium</taxon>
    </lineage>
</organism>
<comment type="caution">
    <text evidence="6">The sequence shown here is derived from an EMBL/GenBank/DDBJ whole genome shotgun (WGS) entry which is preliminary data.</text>
</comment>
<evidence type="ECO:0000313" key="7">
    <source>
        <dbReference type="Proteomes" id="UP000260991"/>
    </source>
</evidence>
<keyword evidence="4 5" id="KW-0472">Membrane</keyword>
<dbReference type="NCBIfam" id="TIGR01593">
    <property type="entry name" value="holin_tox_secr"/>
    <property type="match status" value="1"/>
</dbReference>
<evidence type="ECO:0000256" key="1">
    <source>
        <dbReference type="ARBA" id="ARBA00004141"/>
    </source>
</evidence>
<sequence>MKDTICTVIGLIGGTIAALFGGWDTALQTLVIFMAIDYITGLVVAGVFHASPKTKTGALESKAGWKGLIRKGETLLIVLVACQLDAVIGGSFVRDAAIIGFSANEAISIVENAGLMGLPIPAAITKAIDILKQRAETPEKGKD</sequence>
<reference evidence="6 7" key="1">
    <citation type="submission" date="2018-08" db="EMBL/GenBank/DDBJ databases">
        <title>A genome reference for cultivated species of the human gut microbiota.</title>
        <authorList>
            <person name="Zou Y."/>
            <person name="Xue W."/>
            <person name="Luo G."/>
        </authorList>
    </citation>
    <scope>NUCLEOTIDE SEQUENCE [LARGE SCALE GENOMIC DNA]</scope>
    <source>
        <strain evidence="6 7">AF32-8AC</strain>
    </source>
</reference>
<dbReference type="Proteomes" id="UP000260991">
    <property type="component" value="Unassembled WGS sequence"/>
</dbReference>
<name>A0A3E2U4Z7_9FIRM</name>
<accession>A0A3E2U4Z7</accession>
<feature type="transmembrane region" description="Helical" evidence="5">
    <location>
        <begin position="27"/>
        <end position="48"/>
    </location>
</feature>
<keyword evidence="2 5" id="KW-0812">Transmembrane</keyword>
<dbReference type="RefSeq" id="WP_158403077.1">
    <property type="nucleotide sequence ID" value="NZ_QVER01000008.1"/>
</dbReference>
<evidence type="ECO:0000256" key="5">
    <source>
        <dbReference type="SAM" id="Phobius"/>
    </source>
</evidence>
<evidence type="ECO:0000256" key="2">
    <source>
        <dbReference type="ARBA" id="ARBA00022692"/>
    </source>
</evidence>
<dbReference type="InterPro" id="IPR006480">
    <property type="entry name" value="Phage_holin_4_1"/>
</dbReference>
<dbReference type="Pfam" id="PF05105">
    <property type="entry name" value="Phage_holin_4_1"/>
    <property type="match status" value="1"/>
</dbReference>
<evidence type="ECO:0000256" key="3">
    <source>
        <dbReference type="ARBA" id="ARBA00022989"/>
    </source>
</evidence>
<protein>
    <submittedName>
        <fullName evidence="6">Holin</fullName>
    </submittedName>
</protein>
<gene>
    <name evidence="6" type="ORF">DWZ46_07695</name>
</gene>
<proteinExistence type="predicted"/>
<keyword evidence="3 5" id="KW-1133">Transmembrane helix</keyword>
<evidence type="ECO:0000313" key="6">
    <source>
        <dbReference type="EMBL" id="RGB91268.1"/>
    </source>
</evidence>
<dbReference type="EMBL" id="QVER01000008">
    <property type="protein sequence ID" value="RGB91268.1"/>
    <property type="molecule type" value="Genomic_DNA"/>
</dbReference>